<evidence type="ECO:0000313" key="6">
    <source>
        <dbReference type="EMBL" id="KXH56306.1"/>
    </source>
</evidence>
<feature type="transmembrane region" description="Helical" evidence="5">
    <location>
        <begin position="419"/>
        <end position="438"/>
    </location>
</feature>
<organism evidence="6 7">
    <name type="scientific">Colletotrichum nymphaeae SA-01</name>
    <dbReference type="NCBI Taxonomy" id="1460502"/>
    <lineage>
        <taxon>Eukaryota</taxon>
        <taxon>Fungi</taxon>
        <taxon>Dikarya</taxon>
        <taxon>Ascomycota</taxon>
        <taxon>Pezizomycotina</taxon>
        <taxon>Sordariomycetes</taxon>
        <taxon>Hypocreomycetidae</taxon>
        <taxon>Glomerellales</taxon>
        <taxon>Glomerellaceae</taxon>
        <taxon>Colletotrichum</taxon>
        <taxon>Colletotrichum acutatum species complex</taxon>
    </lineage>
</organism>
<dbReference type="AlphaFoldDB" id="A0A135U7C9"/>
<reference evidence="6 7" key="1">
    <citation type="submission" date="2014-02" db="EMBL/GenBank/DDBJ databases">
        <title>The genome sequence of Colletotrichum nymphaeae SA-01.</title>
        <authorList>
            <person name="Baroncelli R."/>
            <person name="Thon M.R."/>
        </authorList>
    </citation>
    <scope>NUCLEOTIDE SEQUENCE [LARGE SCALE GENOMIC DNA]</scope>
    <source>
        <strain evidence="6 7">SA-01</strain>
    </source>
</reference>
<evidence type="ECO:0000256" key="1">
    <source>
        <dbReference type="ARBA" id="ARBA00004141"/>
    </source>
</evidence>
<name>A0A135U7C9_9PEZI</name>
<evidence type="ECO:0000256" key="5">
    <source>
        <dbReference type="SAM" id="Phobius"/>
    </source>
</evidence>
<comment type="caution">
    <text evidence="6">The sequence shown here is derived from an EMBL/GenBank/DDBJ whole genome shotgun (WGS) entry which is preliminary data.</text>
</comment>
<evidence type="ECO:0000256" key="2">
    <source>
        <dbReference type="ARBA" id="ARBA00022692"/>
    </source>
</evidence>
<proteinExistence type="predicted"/>
<keyword evidence="3 5" id="KW-1133">Transmembrane helix</keyword>
<keyword evidence="4 5" id="KW-0472">Membrane</keyword>
<feature type="transmembrane region" description="Helical" evidence="5">
    <location>
        <begin position="383"/>
        <end position="407"/>
    </location>
</feature>
<accession>A0A135U7C9</accession>
<keyword evidence="7" id="KW-1185">Reference proteome</keyword>
<dbReference type="InterPro" id="IPR045863">
    <property type="entry name" value="CorA_TM1_TM2"/>
</dbReference>
<evidence type="ECO:0000313" key="7">
    <source>
        <dbReference type="Proteomes" id="UP000070054"/>
    </source>
</evidence>
<comment type="subcellular location">
    <subcellularLocation>
        <location evidence="1">Membrane</location>
        <topology evidence="1">Multi-pass membrane protein</topology>
    </subcellularLocation>
</comment>
<keyword evidence="2 5" id="KW-0812">Transmembrane</keyword>
<dbReference type="EMBL" id="JEMN01000791">
    <property type="protein sequence ID" value="KXH56306.1"/>
    <property type="molecule type" value="Genomic_DNA"/>
</dbReference>
<dbReference type="SUPFAM" id="SSF144083">
    <property type="entry name" value="Magnesium transport protein CorA, transmembrane region"/>
    <property type="match status" value="1"/>
</dbReference>
<dbReference type="Gene3D" id="1.20.58.340">
    <property type="entry name" value="Magnesium transport protein CorA, transmembrane region"/>
    <property type="match status" value="1"/>
</dbReference>
<dbReference type="Proteomes" id="UP000070054">
    <property type="component" value="Unassembled WGS sequence"/>
</dbReference>
<gene>
    <name evidence="6" type="ORF">CNYM01_00186</name>
</gene>
<dbReference type="OrthoDB" id="3561681at2759"/>
<protein>
    <submittedName>
        <fullName evidence="6">Uncharacterized protein</fullName>
    </submittedName>
</protein>
<evidence type="ECO:0000256" key="4">
    <source>
        <dbReference type="ARBA" id="ARBA00023136"/>
    </source>
</evidence>
<dbReference type="GO" id="GO:0016020">
    <property type="term" value="C:membrane"/>
    <property type="evidence" value="ECO:0007669"/>
    <property type="project" value="UniProtKB-SubCell"/>
</dbReference>
<sequence length="465" mass="53219">MEWLSRRLDFGKSDLKRFDFCSQGSSKIRILRLENSDRNHVVTPDISDFTTEDEMIEWLESEKSTLELPGLVLVMHQRLVATDLQGVKAIPYRESTFKRLAERLHQHHSLSFLLRRVSTAIVNFRHVAWEINGKPSPSLVYNCKSDTESPPSVNYPDDVALSVTSFPNLGTTHAVMYGCTQPIIKSTTKYLKDFGGQAIHPLVMPMIFAEIERARLFDLLDKERTTLEQRILDLETKLRGEAQSPTCEKADPEPLLRMRDCESTKLWMDVNRLKNGLHSLRIQLQNMIEHSESLAMTYFKPPVEGKNGIDKYVEERRTGSRIEMRLREMVDELGSKIRTCEGLLGGMSLSAQMESNYYTRRDAKVSIIIANATKRDGSQMRSISLLGMIFLPGTFLASLFSMSFFNWTPPDGNQIISPWIALYGVLAVVITLVTVWRMRKWMEAEEKKAKDEMRREVNSDGDSIV</sequence>
<evidence type="ECO:0000256" key="3">
    <source>
        <dbReference type="ARBA" id="ARBA00022989"/>
    </source>
</evidence>